<protein>
    <recommendedName>
        <fullName evidence="1">RNase H type-1 domain-containing protein</fullName>
    </recommendedName>
</protein>
<evidence type="ECO:0000259" key="1">
    <source>
        <dbReference type="Pfam" id="PF13456"/>
    </source>
</evidence>
<proteinExistence type="predicted"/>
<evidence type="ECO:0000313" key="3">
    <source>
        <dbReference type="Proteomes" id="UP001472677"/>
    </source>
</evidence>
<comment type="caution">
    <text evidence="2">The sequence shown here is derived from an EMBL/GenBank/DDBJ whole genome shotgun (WGS) entry which is preliminary data.</text>
</comment>
<accession>A0ABR2FY86</accession>
<sequence length="252" mass="28638">MRSIVAGAFLLTCHDRVVVVLGSQYSMFYVIVPPRGIYGSPSSLEVAMQCFFLPRCLNGSTLWKWQNEFVFNASCLPLAEAYKINTAWAAYFVYTCVSLRPHPTPTLIYHQWKKPLLATGFLCVGKVSTIQAELWSIYVGLQVSWNFGTTRLAIQSDSSQAIKLVRDPSAMRHSMQLDRAIDAWRLKHWSLNFQWIPREMNMVADCLSKLVPPSQYQLKVFVDEPDVVCPLIIRDVEGPPYGRPCRDSHSVC</sequence>
<dbReference type="CDD" id="cd06222">
    <property type="entry name" value="RNase_H_like"/>
    <property type="match status" value="1"/>
</dbReference>
<dbReference type="SUPFAM" id="SSF53098">
    <property type="entry name" value="Ribonuclease H-like"/>
    <property type="match status" value="1"/>
</dbReference>
<feature type="domain" description="RNase H type-1" evidence="1">
    <location>
        <begin position="128"/>
        <end position="209"/>
    </location>
</feature>
<dbReference type="Gene3D" id="3.30.420.10">
    <property type="entry name" value="Ribonuclease H-like superfamily/Ribonuclease H"/>
    <property type="match status" value="1"/>
</dbReference>
<dbReference type="Pfam" id="PF13456">
    <property type="entry name" value="RVT_3"/>
    <property type="match status" value="1"/>
</dbReference>
<evidence type="ECO:0000313" key="2">
    <source>
        <dbReference type="EMBL" id="KAK8589241.1"/>
    </source>
</evidence>
<reference evidence="2 3" key="1">
    <citation type="journal article" date="2024" name="G3 (Bethesda)">
        <title>Genome assembly of Hibiscus sabdariffa L. provides insights into metabolisms of medicinal natural products.</title>
        <authorList>
            <person name="Kim T."/>
        </authorList>
    </citation>
    <scope>NUCLEOTIDE SEQUENCE [LARGE SCALE GENOMIC DNA]</scope>
    <source>
        <strain evidence="2">TK-2024</strain>
        <tissue evidence="2">Old leaves</tissue>
    </source>
</reference>
<organism evidence="2 3">
    <name type="scientific">Hibiscus sabdariffa</name>
    <name type="common">roselle</name>
    <dbReference type="NCBI Taxonomy" id="183260"/>
    <lineage>
        <taxon>Eukaryota</taxon>
        <taxon>Viridiplantae</taxon>
        <taxon>Streptophyta</taxon>
        <taxon>Embryophyta</taxon>
        <taxon>Tracheophyta</taxon>
        <taxon>Spermatophyta</taxon>
        <taxon>Magnoliopsida</taxon>
        <taxon>eudicotyledons</taxon>
        <taxon>Gunneridae</taxon>
        <taxon>Pentapetalae</taxon>
        <taxon>rosids</taxon>
        <taxon>malvids</taxon>
        <taxon>Malvales</taxon>
        <taxon>Malvaceae</taxon>
        <taxon>Malvoideae</taxon>
        <taxon>Hibiscus</taxon>
    </lineage>
</organism>
<dbReference type="EMBL" id="JBBPBM010000004">
    <property type="protein sequence ID" value="KAK8589241.1"/>
    <property type="molecule type" value="Genomic_DNA"/>
</dbReference>
<gene>
    <name evidence="2" type="ORF">V6N12_023644</name>
</gene>
<dbReference type="InterPro" id="IPR036397">
    <property type="entry name" value="RNaseH_sf"/>
</dbReference>
<dbReference type="Proteomes" id="UP001472677">
    <property type="component" value="Unassembled WGS sequence"/>
</dbReference>
<dbReference type="InterPro" id="IPR044730">
    <property type="entry name" value="RNase_H-like_dom_plant"/>
</dbReference>
<dbReference type="PANTHER" id="PTHR47723:SF19">
    <property type="entry name" value="POLYNUCLEOTIDYL TRANSFERASE, RIBONUCLEASE H-LIKE SUPERFAMILY PROTEIN"/>
    <property type="match status" value="1"/>
</dbReference>
<dbReference type="InterPro" id="IPR012337">
    <property type="entry name" value="RNaseH-like_sf"/>
</dbReference>
<dbReference type="InterPro" id="IPR053151">
    <property type="entry name" value="RNase_H-like"/>
</dbReference>
<keyword evidence="3" id="KW-1185">Reference proteome</keyword>
<dbReference type="PANTHER" id="PTHR47723">
    <property type="entry name" value="OS05G0353850 PROTEIN"/>
    <property type="match status" value="1"/>
</dbReference>
<name>A0ABR2FY86_9ROSI</name>
<dbReference type="InterPro" id="IPR002156">
    <property type="entry name" value="RNaseH_domain"/>
</dbReference>